<sequence length="135" mass="14510">MSLNTNSRKKSGCDVTVVDRKSRTDPSATVQFIFDRTASVLSPSGAAAPLGGNPWSKLSRDVAGPGSWLEGSAGNVPQQTALTGPREPTVTSTGHRRQDTGHRRQDTGHRRQDTGHRTRPTDTDRLNEPLQLAPG</sequence>
<feature type="compositionally biased region" description="Basic and acidic residues" evidence="1">
    <location>
        <begin position="96"/>
        <end position="127"/>
    </location>
</feature>
<evidence type="ECO:0000313" key="3">
    <source>
        <dbReference type="Proteomes" id="UP000438429"/>
    </source>
</evidence>
<evidence type="ECO:0000256" key="1">
    <source>
        <dbReference type="SAM" id="MobiDB-lite"/>
    </source>
</evidence>
<proteinExistence type="predicted"/>
<evidence type="ECO:0000313" key="2">
    <source>
        <dbReference type="EMBL" id="KAF0022322.1"/>
    </source>
</evidence>
<comment type="caution">
    <text evidence="2">The sequence shown here is derived from an EMBL/GenBank/DDBJ whole genome shotgun (WGS) entry which is preliminary data.</text>
</comment>
<protein>
    <submittedName>
        <fullName evidence="2">Uncharacterized protein</fullName>
    </submittedName>
</protein>
<dbReference type="Proteomes" id="UP000438429">
    <property type="component" value="Unassembled WGS sequence"/>
</dbReference>
<reference evidence="2 3" key="1">
    <citation type="submission" date="2019-06" db="EMBL/GenBank/DDBJ databases">
        <title>Draft genomes of female and male turbot (Scophthalmus maximus).</title>
        <authorList>
            <person name="Xu H."/>
            <person name="Xu X.-W."/>
            <person name="Shao C."/>
            <person name="Chen S."/>
        </authorList>
    </citation>
    <scope>NUCLEOTIDE SEQUENCE [LARGE SCALE GENOMIC DNA]</scope>
    <source>
        <strain evidence="2">Ysfricsl-2016a</strain>
        <tissue evidence="2">Blood</tissue>
    </source>
</reference>
<feature type="region of interest" description="Disordered" evidence="1">
    <location>
        <begin position="1"/>
        <end position="135"/>
    </location>
</feature>
<organism evidence="2 3">
    <name type="scientific">Scophthalmus maximus</name>
    <name type="common">Turbot</name>
    <name type="synonym">Psetta maxima</name>
    <dbReference type="NCBI Taxonomy" id="52904"/>
    <lineage>
        <taxon>Eukaryota</taxon>
        <taxon>Metazoa</taxon>
        <taxon>Chordata</taxon>
        <taxon>Craniata</taxon>
        <taxon>Vertebrata</taxon>
        <taxon>Euteleostomi</taxon>
        <taxon>Actinopterygii</taxon>
        <taxon>Neopterygii</taxon>
        <taxon>Teleostei</taxon>
        <taxon>Neoteleostei</taxon>
        <taxon>Acanthomorphata</taxon>
        <taxon>Carangaria</taxon>
        <taxon>Pleuronectiformes</taxon>
        <taxon>Pleuronectoidei</taxon>
        <taxon>Scophthalmidae</taxon>
        <taxon>Scophthalmus</taxon>
    </lineage>
</organism>
<dbReference type="EMBL" id="VEVO01000033">
    <property type="protein sequence ID" value="KAF0022322.1"/>
    <property type="molecule type" value="Genomic_DNA"/>
</dbReference>
<gene>
    <name evidence="2" type="ORF">F2P81_025428</name>
</gene>
<dbReference type="AlphaFoldDB" id="A0A6A4RTK0"/>
<name>A0A6A4RTK0_SCOMX</name>
<accession>A0A6A4RTK0</accession>